<keyword evidence="1" id="KW-0472">Membrane</keyword>
<organism evidence="2 3">
    <name type="scientific">Flavobacterium chungangense</name>
    <dbReference type="NCBI Taxonomy" id="554283"/>
    <lineage>
        <taxon>Bacteria</taxon>
        <taxon>Pseudomonadati</taxon>
        <taxon>Bacteroidota</taxon>
        <taxon>Flavobacteriia</taxon>
        <taxon>Flavobacteriales</taxon>
        <taxon>Flavobacteriaceae</taxon>
        <taxon>Flavobacterium</taxon>
    </lineage>
</organism>
<protein>
    <submittedName>
        <fullName evidence="2">Uncharacterized protein</fullName>
    </submittedName>
</protein>
<evidence type="ECO:0000313" key="2">
    <source>
        <dbReference type="EMBL" id="CAD0000687.1"/>
    </source>
</evidence>
<comment type="caution">
    <text evidence="2">The sequence shown here is derived from an EMBL/GenBank/DDBJ whole genome shotgun (WGS) entry which is preliminary data.</text>
</comment>
<dbReference type="Proteomes" id="UP000556700">
    <property type="component" value="Unassembled WGS sequence"/>
</dbReference>
<keyword evidence="1" id="KW-1133">Transmembrane helix</keyword>
<gene>
    <name evidence="2" type="ORF">FLACHUCJ7_00193</name>
</gene>
<feature type="transmembrane region" description="Helical" evidence="1">
    <location>
        <begin position="28"/>
        <end position="46"/>
    </location>
</feature>
<proteinExistence type="predicted"/>
<name>A0A6V6YMM4_9FLAO</name>
<accession>A0A6V6YMM4</accession>
<feature type="transmembrane region" description="Helical" evidence="1">
    <location>
        <begin position="53"/>
        <end position="74"/>
    </location>
</feature>
<keyword evidence="1" id="KW-0812">Transmembrane</keyword>
<dbReference type="EMBL" id="CAIJDO010000050">
    <property type="protein sequence ID" value="CAD0000687.1"/>
    <property type="molecule type" value="Genomic_DNA"/>
</dbReference>
<reference evidence="2 3" key="1">
    <citation type="submission" date="2020-06" db="EMBL/GenBank/DDBJ databases">
        <authorList>
            <person name="Criscuolo A."/>
        </authorList>
    </citation>
    <scope>NUCLEOTIDE SEQUENCE [LARGE SCALE GENOMIC DNA]</scope>
    <source>
        <strain evidence="3">CIP 110025</strain>
    </source>
</reference>
<dbReference type="AlphaFoldDB" id="A0A6V6YMM4"/>
<evidence type="ECO:0000256" key="1">
    <source>
        <dbReference type="SAM" id="Phobius"/>
    </source>
</evidence>
<evidence type="ECO:0000313" key="3">
    <source>
        <dbReference type="Proteomes" id="UP000556700"/>
    </source>
</evidence>
<sequence length="79" mass="9103">MLSTILTGIFQIVIGLKMYVHEPHDKNLQTYFASVLLFFVSLIIICKMGLYDLLNYILFGIPPVIAIYLSLIIYEKAYQ</sequence>
<keyword evidence="3" id="KW-1185">Reference proteome</keyword>